<evidence type="ECO:0000259" key="4">
    <source>
        <dbReference type="PROSITE" id="PS50949"/>
    </source>
</evidence>
<keyword evidence="3" id="KW-0804">Transcription</keyword>
<dbReference type="InterPro" id="IPR028978">
    <property type="entry name" value="Chorismate_lyase_/UTRA_dom_sf"/>
</dbReference>
<dbReference type="Gene3D" id="3.40.1410.10">
    <property type="entry name" value="Chorismate lyase-like"/>
    <property type="match status" value="1"/>
</dbReference>
<evidence type="ECO:0000313" key="5">
    <source>
        <dbReference type="EMBL" id="GHE33980.1"/>
    </source>
</evidence>
<reference evidence="5" key="1">
    <citation type="journal article" date="2014" name="Int. J. Syst. Evol. Microbiol.">
        <title>Complete genome sequence of Corynebacterium casei LMG S-19264T (=DSM 44701T), isolated from a smear-ripened cheese.</title>
        <authorList>
            <consortium name="US DOE Joint Genome Institute (JGI-PGF)"/>
            <person name="Walter F."/>
            <person name="Albersmeier A."/>
            <person name="Kalinowski J."/>
            <person name="Ruckert C."/>
        </authorList>
    </citation>
    <scope>NUCLEOTIDE SEQUENCE</scope>
    <source>
        <strain evidence="5">CGMCC 4.7403</strain>
    </source>
</reference>
<comment type="caution">
    <text evidence="5">The sequence shown here is derived from an EMBL/GenBank/DDBJ whole genome shotgun (WGS) entry which is preliminary data.</text>
</comment>
<dbReference type="PROSITE" id="PS50949">
    <property type="entry name" value="HTH_GNTR"/>
    <property type="match status" value="1"/>
</dbReference>
<dbReference type="Pfam" id="PF07702">
    <property type="entry name" value="UTRA"/>
    <property type="match status" value="1"/>
</dbReference>
<dbReference type="InterPro" id="IPR011663">
    <property type="entry name" value="UTRA"/>
</dbReference>
<feature type="domain" description="HTH gntR-type" evidence="4">
    <location>
        <begin position="2"/>
        <end position="70"/>
    </location>
</feature>
<dbReference type="AlphaFoldDB" id="A0A918Z1J7"/>
<keyword evidence="6" id="KW-1185">Reference proteome</keyword>
<dbReference type="EMBL" id="BNAT01000019">
    <property type="protein sequence ID" value="GHE33980.1"/>
    <property type="molecule type" value="Genomic_DNA"/>
</dbReference>
<dbReference type="CDD" id="cd07377">
    <property type="entry name" value="WHTH_GntR"/>
    <property type="match status" value="1"/>
</dbReference>
<dbReference type="SUPFAM" id="SSF46785">
    <property type="entry name" value="Winged helix' DNA-binding domain"/>
    <property type="match status" value="1"/>
</dbReference>
<dbReference type="InterPro" id="IPR036388">
    <property type="entry name" value="WH-like_DNA-bd_sf"/>
</dbReference>
<reference evidence="5" key="2">
    <citation type="submission" date="2020-09" db="EMBL/GenBank/DDBJ databases">
        <authorList>
            <person name="Sun Q."/>
            <person name="Zhou Y."/>
        </authorList>
    </citation>
    <scope>NUCLEOTIDE SEQUENCE</scope>
    <source>
        <strain evidence="5">CGMCC 4.7403</strain>
    </source>
</reference>
<evidence type="ECO:0000256" key="2">
    <source>
        <dbReference type="ARBA" id="ARBA00023125"/>
    </source>
</evidence>
<evidence type="ECO:0000313" key="6">
    <source>
        <dbReference type="Proteomes" id="UP000603227"/>
    </source>
</evidence>
<dbReference type="GO" id="GO:0003677">
    <property type="term" value="F:DNA binding"/>
    <property type="evidence" value="ECO:0007669"/>
    <property type="project" value="UniProtKB-KW"/>
</dbReference>
<sequence>MSVSYRDIAAELRQQIIEGRYQPGEKLPMLTELQEQYRAGYQTVRSAIALLEQEGLVVAIRRRGTIVRERPERRRVTRSRQVYRDEIGYYFDPTAQGWVAVQTPAVRWGTVPVDLAPVLGVDVGAEVLMRARVMGDPETKKAKQLATSYLPADIAQGTQLAERDTGPGGIYDRLEEMGHGPLEWTESVSARMPSPEEAQVLGLPADVGVPLLRVVRVTTSPSGRVVEVNDTVMSAEEFEIGYSISRSPSAQLTKDGNESA</sequence>
<dbReference type="InterPro" id="IPR036390">
    <property type="entry name" value="WH_DNA-bd_sf"/>
</dbReference>
<dbReference type="GO" id="GO:0045892">
    <property type="term" value="P:negative regulation of DNA-templated transcription"/>
    <property type="evidence" value="ECO:0007669"/>
    <property type="project" value="TreeGrafter"/>
</dbReference>
<evidence type="ECO:0000256" key="1">
    <source>
        <dbReference type="ARBA" id="ARBA00023015"/>
    </source>
</evidence>
<evidence type="ECO:0000256" key="3">
    <source>
        <dbReference type="ARBA" id="ARBA00023163"/>
    </source>
</evidence>
<accession>A0A918Z1J7</accession>
<dbReference type="InterPro" id="IPR000524">
    <property type="entry name" value="Tscrpt_reg_HTH_GntR"/>
</dbReference>
<dbReference type="Proteomes" id="UP000603227">
    <property type="component" value="Unassembled WGS sequence"/>
</dbReference>
<keyword evidence="1" id="KW-0805">Transcription regulation</keyword>
<keyword evidence="2" id="KW-0238">DNA-binding</keyword>
<dbReference type="RefSeq" id="WP_189784805.1">
    <property type="nucleotide sequence ID" value="NZ_BNAT01000019.1"/>
</dbReference>
<dbReference type="InterPro" id="IPR050679">
    <property type="entry name" value="Bact_HTH_transcr_reg"/>
</dbReference>
<protein>
    <submittedName>
        <fullName evidence="5">GntR family transcriptional regulator</fullName>
    </submittedName>
</protein>
<dbReference type="PANTHER" id="PTHR44846">
    <property type="entry name" value="MANNOSYL-D-GLYCERATE TRANSPORT/METABOLISM SYSTEM REPRESSOR MNGR-RELATED"/>
    <property type="match status" value="1"/>
</dbReference>
<dbReference type="GO" id="GO:0003700">
    <property type="term" value="F:DNA-binding transcription factor activity"/>
    <property type="evidence" value="ECO:0007669"/>
    <property type="project" value="InterPro"/>
</dbReference>
<dbReference type="Pfam" id="PF00392">
    <property type="entry name" value="GntR"/>
    <property type="match status" value="1"/>
</dbReference>
<gene>
    <name evidence="5" type="ORF">GCM10017771_51320</name>
</gene>
<name>A0A918Z1J7_9ACTN</name>
<dbReference type="SUPFAM" id="SSF64288">
    <property type="entry name" value="Chorismate lyase-like"/>
    <property type="match status" value="1"/>
</dbReference>
<dbReference type="SMART" id="SM00345">
    <property type="entry name" value="HTH_GNTR"/>
    <property type="match status" value="1"/>
</dbReference>
<dbReference type="SMART" id="SM00866">
    <property type="entry name" value="UTRA"/>
    <property type="match status" value="1"/>
</dbReference>
<dbReference type="PANTHER" id="PTHR44846:SF17">
    <property type="entry name" value="GNTR-FAMILY TRANSCRIPTIONAL REGULATOR"/>
    <property type="match status" value="1"/>
</dbReference>
<proteinExistence type="predicted"/>
<dbReference type="Gene3D" id="1.10.10.10">
    <property type="entry name" value="Winged helix-like DNA-binding domain superfamily/Winged helix DNA-binding domain"/>
    <property type="match status" value="1"/>
</dbReference>
<organism evidence="5 6">
    <name type="scientific">Streptomyces capitiformicae</name>
    <dbReference type="NCBI Taxonomy" id="2014920"/>
    <lineage>
        <taxon>Bacteria</taxon>
        <taxon>Bacillati</taxon>
        <taxon>Actinomycetota</taxon>
        <taxon>Actinomycetes</taxon>
        <taxon>Kitasatosporales</taxon>
        <taxon>Streptomycetaceae</taxon>
        <taxon>Streptomyces</taxon>
    </lineage>
</organism>